<dbReference type="PANTHER" id="PTHR37089">
    <property type="entry name" value="PROTEIN U-RELATED"/>
    <property type="match status" value="1"/>
</dbReference>
<dbReference type="InterPro" id="IPR007893">
    <property type="entry name" value="Spore_coat_U/FanG"/>
</dbReference>
<dbReference type="Pfam" id="PF05229">
    <property type="entry name" value="SCPU"/>
    <property type="match status" value="1"/>
</dbReference>
<evidence type="ECO:0000313" key="4">
    <source>
        <dbReference type="Proteomes" id="UP000316584"/>
    </source>
</evidence>
<gene>
    <name evidence="3" type="ORF">FPZ22_11875</name>
</gene>
<dbReference type="EMBL" id="CP042218">
    <property type="protein sequence ID" value="QDW67487.1"/>
    <property type="molecule type" value="Genomic_DNA"/>
</dbReference>
<keyword evidence="1" id="KW-0732">Signal</keyword>
<dbReference type="AlphaFoldDB" id="A0A518N6F5"/>
<feature type="chain" id="PRO_5021700859" evidence="1">
    <location>
        <begin position="22"/>
        <end position="166"/>
    </location>
</feature>
<reference evidence="3 4" key="1">
    <citation type="submission" date="2019-07" db="EMBL/GenBank/DDBJ databases">
        <title>Full genome sequence of Luteimonas sp. Gr-4.</title>
        <authorList>
            <person name="Im W.-T."/>
        </authorList>
    </citation>
    <scope>NUCLEOTIDE SEQUENCE [LARGE SCALE GENOMIC DNA]</scope>
    <source>
        <strain evidence="3 4">Gr-4</strain>
    </source>
</reference>
<dbReference type="SMART" id="SM00972">
    <property type="entry name" value="SCPU"/>
    <property type="match status" value="1"/>
</dbReference>
<evidence type="ECO:0000256" key="1">
    <source>
        <dbReference type="SAM" id="SignalP"/>
    </source>
</evidence>
<keyword evidence="4" id="KW-1185">Reference proteome</keyword>
<evidence type="ECO:0000259" key="2">
    <source>
        <dbReference type="Pfam" id="PF05229"/>
    </source>
</evidence>
<name>A0A518N6F5_9GAMM</name>
<dbReference type="Proteomes" id="UP000316584">
    <property type="component" value="Chromosome"/>
</dbReference>
<dbReference type="InterPro" id="IPR053167">
    <property type="entry name" value="Spore_coat_component"/>
</dbReference>
<protein>
    <submittedName>
        <fullName evidence="3">Spore coat U domain-containing protein</fullName>
    </submittedName>
</protein>
<accession>A0A518N6F5</accession>
<proteinExistence type="predicted"/>
<dbReference type="PANTHER" id="PTHR37089:SF4">
    <property type="entry name" value="EXPORTED PROTEIN"/>
    <property type="match status" value="1"/>
</dbReference>
<feature type="signal peptide" evidence="1">
    <location>
        <begin position="1"/>
        <end position="21"/>
    </location>
</feature>
<feature type="domain" description="Spore coat protein U/FanG" evidence="2">
    <location>
        <begin position="24"/>
        <end position="163"/>
    </location>
</feature>
<dbReference type="RefSeq" id="WP_144893221.1">
    <property type="nucleotide sequence ID" value="NZ_CP042218.1"/>
</dbReference>
<dbReference type="KEGG" id="lug:FPZ22_11875"/>
<sequence length="166" mass="16676">MNLNKLAIAAALAITATGVQAADTTGTFTVSTNVTASCEVSATDLVFTDVDPLANATTATDGDTTISVTCSNTTPYNVGLSVGSGAGATVAARKMTHTDTTSTLDYALFSDAGRTTDWGHTVSTDTVPGTGTGVAQSLTVYGQIASGQETAKVGAYTDTITVTVTY</sequence>
<evidence type="ECO:0000313" key="3">
    <source>
        <dbReference type="EMBL" id="QDW67487.1"/>
    </source>
</evidence>
<dbReference type="OrthoDB" id="8588792at2"/>
<organism evidence="3 4">
    <name type="scientific">Luteimonas granuli</name>
    <dbReference type="NCBI Taxonomy" id="1176533"/>
    <lineage>
        <taxon>Bacteria</taxon>
        <taxon>Pseudomonadati</taxon>
        <taxon>Pseudomonadota</taxon>
        <taxon>Gammaproteobacteria</taxon>
        <taxon>Lysobacterales</taxon>
        <taxon>Lysobacteraceae</taxon>
        <taxon>Luteimonas</taxon>
    </lineage>
</organism>